<dbReference type="InterPro" id="IPR013830">
    <property type="entry name" value="SGNH_hydro"/>
</dbReference>
<dbReference type="Pfam" id="PF17996">
    <property type="entry name" value="CE2_N"/>
    <property type="match status" value="1"/>
</dbReference>
<dbReference type="RefSeq" id="WP_087402483.1">
    <property type="nucleotide sequence ID" value="NZ_NFHB01000005.1"/>
</dbReference>
<keyword evidence="1" id="KW-0732">Signal</keyword>
<dbReference type="InterPro" id="IPR036514">
    <property type="entry name" value="SGNH_hydro_sf"/>
</dbReference>
<dbReference type="Pfam" id="PF13472">
    <property type="entry name" value="Lipase_GDSL_2"/>
    <property type="match status" value="1"/>
</dbReference>
<feature type="chain" id="PRO_5012598913" evidence="1">
    <location>
        <begin position="20"/>
        <end position="361"/>
    </location>
</feature>
<organism evidence="4 5">
    <name type="scientific">Alistipes onderdonkii</name>
    <dbReference type="NCBI Taxonomy" id="328813"/>
    <lineage>
        <taxon>Bacteria</taxon>
        <taxon>Pseudomonadati</taxon>
        <taxon>Bacteroidota</taxon>
        <taxon>Bacteroidia</taxon>
        <taxon>Bacteroidales</taxon>
        <taxon>Rikenellaceae</taxon>
        <taxon>Alistipes</taxon>
    </lineage>
</organism>
<accession>A0A1Y3QU28</accession>
<dbReference type="Gene3D" id="3.40.50.1110">
    <property type="entry name" value="SGNH hydrolase"/>
    <property type="match status" value="1"/>
</dbReference>
<evidence type="ECO:0000313" key="5">
    <source>
        <dbReference type="Proteomes" id="UP000195772"/>
    </source>
</evidence>
<evidence type="ECO:0000259" key="3">
    <source>
        <dbReference type="Pfam" id="PF17996"/>
    </source>
</evidence>
<feature type="signal peptide" evidence="1">
    <location>
        <begin position="1"/>
        <end position="19"/>
    </location>
</feature>
<dbReference type="eggNOG" id="COG2755">
    <property type="taxonomic scope" value="Bacteria"/>
</dbReference>
<dbReference type="PROSITE" id="PS51257">
    <property type="entry name" value="PROKAR_LIPOPROTEIN"/>
    <property type="match status" value="1"/>
</dbReference>
<feature type="domain" description="SGNH hydrolase-type esterase" evidence="2">
    <location>
        <begin position="148"/>
        <end position="337"/>
    </location>
</feature>
<evidence type="ECO:0000259" key="2">
    <source>
        <dbReference type="Pfam" id="PF13472"/>
    </source>
</evidence>
<dbReference type="InterPro" id="IPR040794">
    <property type="entry name" value="CE2_N"/>
</dbReference>
<dbReference type="PANTHER" id="PTHR37834">
    <property type="entry name" value="GDSL-LIKE LIPASE/ACYLHYDROLASE DOMAIN PROTEIN (AFU_ORTHOLOGUE AFUA_2G00620)"/>
    <property type="match status" value="1"/>
</dbReference>
<name>A0A1Y3QU28_9BACT</name>
<gene>
    <name evidence="4" type="ORF">B5G41_09085</name>
</gene>
<comment type="caution">
    <text evidence="4">The sequence shown here is derived from an EMBL/GenBank/DDBJ whole genome shotgun (WGS) entry which is preliminary data.</text>
</comment>
<dbReference type="Gene3D" id="2.60.120.260">
    <property type="entry name" value="Galactose-binding domain-like"/>
    <property type="match status" value="1"/>
</dbReference>
<dbReference type="PANTHER" id="PTHR37834:SF2">
    <property type="entry name" value="ESTERASE, SGNH HYDROLASE-TYPE"/>
    <property type="match status" value="1"/>
</dbReference>
<evidence type="ECO:0000313" key="4">
    <source>
        <dbReference type="EMBL" id="OUN03184.1"/>
    </source>
</evidence>
<dbReference type="InterPro" id="IPR052762">
    <property type="entry name" value="PCW_deacetylase/CE"/>
</dbReference>
<proteinExistence type="predicted"/>
<dbReference type="EMBL" id="NFHB01000005">
    <property type="protein sequence ID" value="OUN03184.1"/>
    <property type="molecule type" value="Genomic_DNA"/>
</dbReference>
<dbReference type="OrthoDB" id="9801375at2"/>
<dbReference type="InterPro" id="IPR037461">
    <property type="entry name" value="CtCE2-like_dom"/>
</dbReference>
<evidence type="ECO:0000256" key="1">
    <source>
        <dbReference type="SAM" id="SignalP"/>
    </source>
</evidence>
<dbReference type="AlphaFoldDB" id="A0A1Y3QU28"/>
<dbReference type="Proteomes" id="UP000195772">
    <property type="component" value="Unassembled WGS sequence"/>
</dbReference>
<reference evidence="5" key="1">
    <citation type="submission" date="2017-04" db="EMBL/GenBank/DDBJ databases">
        <title>Function of individual gut microbiota members based on whole genome sequencing of pure cultures obtained from chicken caecum.</title>
        <authorList>
            <person name="Medvecky M."/>
            <person name="Cejkova D."/>
            <person name="Polansky O."/>
            <person name="Karasova D."/>
            <person name="Kubasova T."/>
            <person name="Cizek A."/>
            <person name="Rychlik I."/>
        </authorList>
    </citation>
    <scope>NUCLEOTIDE SEQUENCE [LARGE SCALE GENOMIC DNA]</scope>
    <source>
        <strain evidence="5">An90</strain>
    </source>
</reference>
<dbReference type="SUPFAM" id="SSF52266">
    <property type="entry name" value="SGNH hydrolase"/>
    <property type="match status" value="1"/>
</dbReference>
<dbReference type="GO" id="GO:0052689">
    <property type="term" value="F:carboxylic ester hydrolase activity"/>
    <property type="evidence" value="ECO:0007669"/>
    <property type="project" value="InterPro"/>
</dbReference>
<dbReference type="CDD" id="cd01831">
    <property type="entry name" value="Endoglucanase_E_like"/>
    <property type="match status" value="1"/>
</dbReference>
<feature type="domain" description="Carbohydrate esterase 2 N-terminal" evidence="3">
    <location>
        <begin position="35"/>
        <end position="139"/>
    </location>
</feature>
<protein>
    <submittedName>
        <fullName evidence="4">Lysophospholipase</fullName>
    </submittedName>
</protein>
<sequence length="361" mass="39587">MKRLFFALALCAASGACMAGGDMRFYEARSDKIRFTGRAAENGDGSLSFDWSGCHFTFRFDGSRCAMRAADTGRNYYNVFVDGRLYGKATVEGASSCVPLAEGLAPGPHTVTVQKRTEAEQGRTTLYGIEADGALLDLPPAPSRLIEFIGDSHTCGYGTEGKTASEPFTPETENCDLAWGCIVARCFDADYVLTAHSGQGVVRNWGDVKQTSDVTMRQRILRTFDMTDSPRWDFRGYKPDIVVIKLGTNDCSTGITPSEAAFGKAFRELYGALREHYGSVPILYVIPDGAEAFYPYMQSVMAGLEDDDLHCVMHFTGITNQDGDLGAGYHPNHRGHRKFAAAVIPYISTIMGWEMPMEVIQ</sequence>